<comment type="caution">
    <text evidence="1">The sequence shown here is derived from an EMBL/GenBank/DDBJ whole genome shotgun (WGS) entry which is preliminary data.</text>
</comment>
<proteinExistence type="predicted"/>
<organism evidence="1 2">
    <name type="scientific">Azospirillum isscasi</name>
    <dbReference type="NCBI Taxonomy" id="3053926"/>
    <lineage>
        <taxon>Bacteria</taxon>
        <taxon>Pseudomonadati</taxon>
        <taxon>Pseudomonadota</taxon>
        <taxon>Alphaproteobacteria</taxon>
        <taxon>Rhodospirillales</taxon>
        <taxon>Azospirillaceae</taxon>
        <taxon>Azospirillum</taxon>
    </lineage>
</organism>
<protein>
    <submittedName>
        <fullName evidence="1">DUF6352 family protein</fullName>
    </submittedName>
</protein>
<accession>A0ABU0WGW5</accession>
<name>A0ABU0WGW5_9PROT</name>
<sequence length="352" mass="38916">MSDLPMSELPMSELRPTDFWKESGFHLLTRDADGWLAVTPDFLRAYLMRPEMRPPEDACETEHTLFAGLMDDPARPVPPGMVEALADADARENWAVWLGFRDRLLGAGTVEGCYLRLFREGARGVPGLFIDQMAHVILRNVLDGTPSGLRARAGELFFRPQTVSVEDGRVRLADSETVEMLAATGGFGSLGRLVVEAGTAPRSVDLDILDETNHPRYWGRDSRHDTVLDVTFAAAGLDALCRVLEGWVKHFLGVAVSIQPVQRISDERWVWHAGLDGEATAILNDLYNGAEVGEDRLARILSLFRLDFADPAAMRADIAGRPVYLAMAMTADRKLRLKPQNLLVNLPLARAS</sequence>
<dbReference type="Pfam" id="PF19879">
    <property type="entry name" value="DUF6352"/>
    <property type="match status" value="1"/>
</dbReference>
<evidence type="ECO:0000313" key="1">
    <source>
        <dbReference type="EMBL" id="MDQ2103405.1"/>
    </source>
</evidence>
<keyword evidence="2" id="KW-1185">Reference proteome</keyword>
<dbReference type="Proteomes" id="UP001227317">
    <property type="component" value="Unassembled WGS sequence"/>
</dbReference>
<dbReference type="InterPro" id="IPR045932">
    <property type="entry name" value="DUF6352"/>
</dbReference>
<gene>
    <name evidence="1" type="ORF">QSG27_11965</name>
</gene>
<dbReference type="EMBL" id="JAUJFI010000047">
    <property type="protein sequence ID" value="MDQ2103405.1"/>
    <property type="molecule type" value="Genomic_DNA"/>
</dbReference>
<evidence type="ECO:0000313" key="2">
    <source>
        <dbReference type="Proteomes" id="UP001227317"/>
    </source>
</evidence>
<reference evidence="1 2" key="1">
    <citation type="submission" date="2023-06" db="EMBL/GenBank/DDBJ databases">
        <title>Azospirillum isscasensis sp.nov, a bacterium isolated from rhizosphere soil of rice.</title>
        <authorList>
            <person name="Wang H."/>
        </authorList>
    </citation>
    <scope>NUCLEOTIDE SEQUENCE [LARGE SCALE GENOMIC DNA]</scope>
    <source>
        <strain evidence="1 2">C340-1</strain>
    </source>
</reference>